<feature type="domain" description="B12-binding N-terminal" evidence="5">
    <location>
        <begin position="10"/>
        <end position="104"/>
    </location>
</feature>
<dbReference type="InterPro" id="IPR006158">
    <property type="entry name" value="Cobalamin-bd"/>
</dbReference>
<keyword evidence="3" id="KW-0170">Cobalt</keyword>
<dbReference type="PANTHER" id="PTHR45833">
    <property type="entry name" value="METHIONINE SYNTHASE"/>
    <property type="match status" value="1"/>
</dbReference>
<dbReference type="PROSITE" id="PS51332">
    <property type="entry name" value="B12_BINDING"/>
    <property type="match status" value="1"/>
</dbReference>
<dbReference type="Pfam" id="PF02310">
    <property type="entry name" value="B12-binding"/>
    <property type="match status" value="1"/>
</dbReference>
<dbReference type="InterPro" id="IPR050554">
    <property type="entry name" value="Met_Synthase/Corrinoid"/>
</dbReference>
<dbReference type="NCBIfam" id="TIGR02370">
    <property type="entry name" value="pyl_corrinoid"/>
    <property type="match status" value="1"/>
</dbReference>
<organism evidence="6 7">
    <name type="scientific">Clostridium simiarum</name>
    <dbReference type="NCBI Taxonomy" id="2841506"/>
    <lineage>
        <taxon>Bacteria</taxon>
        <taxon>Bacillati</taxon>
        <taxon>Bacillota</taxon>
        <taxon>Clostridia</taxon>
        <taxon>Eubacteriales</taxon>
        <taxon>Clostridiaceae</taxon>
        <taxon>Clostridium</taxon>
    </lineage>
</organism>
<proteinExistence type="inferred from homology"/>
<dbReference type="PROSITE" id="PS51337">
    <property type="entry name" value="B12_BINDING_NTER"/>
    <property type="match status" value="1"/>
</dbReference>
<keyword evidence="7" id="KW-1185">Reference proteome</keyword>
<dbReference type="InterPro" id="IPR003759">
    <property type="entry name" value="Cbl-bd_cap"/>
</dbReference>
<sequence length="228" mass="25274">MSDLKKGELIREKLTKEELIKSLSDSVVEMDEDETISIAKECIENGISAYEAIDSGLAHGMNRAGELYEEGEYYIPELLMCSDAMYSGLEVLKPYLKKNDVEGKHKVVIGVIQGDTHDIGKNLVKIMMETEGFEVIDLGRDVPPREFIDTAKKVRADIIAMSTLMTTTMDGMGEVIQLLKEEGIRENIKVMIGGGPISQRFADEIGADLYTTDASKAAKFAKKMILKE</sequence>
<keyword evidence="2" id="KW-0479">Metal-binding</keyword>
<dbReference type="SMART" id="SM01018">
    <property type="entry name" value="B12-binding_2"/>
    <property type="match status" value="1"/>
</dbReference>
<dbReference type="CDD" id="cd02070">
    <property type="entry name" value="corrinoid_protein_B12-BD"/>
    <property type="match status" value="1"/>
</dbReference>
<gene>
    <name evidence="6" type="ORF">KQI89_06925</name>
</gene>
<comment type="similarity">
    <text evidence="1">Belongs to the methylamine corrinoid protein family.</text>
</comment>
<dbReference type="PANTHER" id="PTHR45833:SF1">
    <property type="entry name" value="METHIONINE SYNTHASE"/>
    <property type="match status" value="1"/>
</dbReference>
<dbReference type="Pfam" id="PF02607">
    <property type="entry name" value="B12-binding_2"/>
    <property type="match status" value="1"/>
</dbReference>
<evidence type="ECO:0000256" key="2">
    <source>
        <dbReference type="ARBA" id="ARBA00022723"/>
    </source>
</evidence>
<name>A0ABS6EZ32_9CLOT</name>
<dbReference type="EMBL" id="JAHLQL010000001">
    <property type="protein sequence ID" value="MBU5591492.1"/>
    <property type="molecule type" value="Genomic_DNA"/>
</dbReference>
<comment type="caution">
    <text evidence="6">The sequence shown here is derived from an EMBL/GenBank/DDBJ whole genome shotgun (WGS) entry which is preliminary data.</text>
</comment>
<evidence type="ECO:0000259" key="4">
    <source>
        <dbReference type="PROSITE" id="PS51332"/>
    </source>
</evidence>
<protein>
    <submittedName>
        <fullName evidence="6">Corrinoid protein</fullName>
    </submittedName>
</protein>
<accession>A0ABS6EZ32</accession>
<dbReference type="RefSeq" id="WP_216456450.1">
    <property type="nucleotide sequence ID" value="NZ_JAHLQL010000001.1"/>
</dbReference>
<evidence type="ECO:0000256" key="1">
    <source>
        <dbReference type="ARBA" id="ARBA00010854"/>
    </source>
</evidence>
<evidence type="ECO:0000313" key="7">
    <source>
        <dbReference type="Proteomes" id="UP000736583"/>
    </source>
</evidence>
<evidence type="ECO:0000313" key="6">
    <source>
        <dbReference type="EMBL" id="MBU5591492.1"/>
    </source>
</evidence>
<dbReference type="InterPro" id="IPR012741">
    <property type="entry name" value="Corrinoid_p"/>
</dbReference>
<dbReference type="Proteomes" id="UP000736583">
    <property type="component" value="Unassembled WGS sequence"/>
</dbReference>
<reference evidence="6 7" key="1">
    <citation type="submission" date="2021-06" db="EMBL/GenBank/DDBJ databases">
        <authorList>
            <person name="Sun Q."/>
            <person name="Li D."/>
        </authorList>
    </citation>
    <scope>NUCLEOTIDE SEQUENCE [LARGE SCALE GENOMIC DNA]</scope>
    <source>
        <strain evidence="6 7">MSJ-4</strain>
    </source>
</reference>
<evidence type="ECO:0000256" key="3">
    <source>
        <dbReference type="ARBA" id="ARBA00023285"/>
    </source>
</evidence>
<evidence type="ECO:0000259" key="5">
    <source>
        <dbReference type="PROSITE" id="PS51337"/>
    </source>
</evidence>
<feature type="domain" description="B12-binding" evidence="4">
    <location>
        <begin position="104"/>
        <end position="228"/>
    </location>
</feature>